<keyword evidence="7" id="KW-0969">Cilium</keyword>
<evidence type="ECO:0000256" key="2">
    <source>
        <dbReference type="ARBA" id="ARBA00016013"/>
    </source>
</evidence>
<protein>
    <recommendedName>
        <fullName evidence="2 5">Basal-body rod modification protein FlgD</fullName>
    </recommendedName>
</protein>
<keyword evidence="7" id="KW-0966">Cell projection</keyword>
<dbReference type="Proteomes" id="UP000324252">
    <property type="component" value="Unassembled WGS sequence"/>
</dbReference>
<keyword evidence="3 5" id="KW-1005">Bacterial flagellum biogenesis</keyword>
<dbReference type="EMBL" id="FQZZ01000006">
    <property type="protein sequence ID" value="SHK54607.1"/>
    <property type="molecule type" value="Genomic_DNA"/>
</dbReference>
<comment type="similarity">
    <text evidence="1 5">Belongs to the FlgD family.</text>
</comment>
<reference evidence="7 8" key="1">
    <citation type="submission" date="2016-11" db="EMBL/GenBank/DDBJ databases">
        <authorList>
            <person name="Varghese N."/>
            <person name="Submissions S."/>
        </authorList>
    </citation>
    <scope>NUCLEOTIDE SEQUENCE [LARGE SCALE GENOMIC DNA]</scope>
    <source>
        <strain evidence="7 8">DSM 29620</strain>
    </source>
</reference>
<evidence type="ECO:0000256" key="1">
    <source>
        <dbReference type="ARBA" id="ARBA00010577"/>
    </source>
</evidence>
<evidence type="ECO:0000313" key="7">
    <source>
        <dbReference type="EMBL" id="SHK54607.1"/>
    </source>
</evidence>
<keyword evidence="8" id="KW-1185">Reference proteome</keyword>
<keyword evidence="7" id="KW-0282">Flagellum</keyword>
<evidence type="ECO:0000256" key="3">
    <source>
        <dbReference type="ARBA" id="ARBA00022795"/>
    </source>
</evidence>
<organism evidence="7 8">
    <name type="scientific">Lutimaribacter pacificus</name>
    <dbReference type="NCBI Taxonomy" id="391948"/>
    <lineage>
        <taxon>Bacteria</taxon>
        <taxon>Pseudomonadati</taxon>
        <taxon>Pseudomonadota</taxon>
        <taxon>Alphaproteobacteria</taxon>
        <taxon>Rhodobacterales</taxon>
        <taxon>Roseobacteraceae</taxon>
        <taxon>Lutimaribacter</taxon>
    </lineage>
</organism>
<dbReference type="OrthoDB" id="9785233at2"/>
<evidence type="ECO:0000313" key="8">
    <source>
        <dbReference type="Proteomes" id="UP000324252"/>
    </source>
</evidence>
<dbReference type="RefSeq" id="WP_149787277.1">
    <property type="nucleotide sequence ID" value="NZ_FNIO01000002.1"/>
</dbReference>
<evidence type="ECO:0000256" key="4">
    <source>
        <dbReference type="ARBA" id="ARBA00024746"/>
    </source>
</evidence>
<sequence>MTESQAIQPAFSASSAPRPGGATSRATLSSDFETFLKMLTVQMQNQDPLNPVESSEYAVQLATFSSVEQQVLTNDLLGQILGQSGAGLAQMAGWVGMEVRAPGPATFEGSPITVWAEPAAGADDSDLVVRDGYGNEITRNRIAGEGGRMTWTGTLPDGGMALHGDYVFEVESRAADGSVIGRDAAQVYARVVEAQQVPEGLLLVTEAGRSVAASTVTALRAP</sequence>
<name>A0A1H0EBD3_9RHOB</name>
<comment type="function">
    <text evidence="4 5">Required for flagellar hook formation. May act as a scaffolding protein.</text>
</comment>
<gene>
    <name evidence="7" type="ORF">SAMN05444142_106135</name>
</gene>
<feature type="compositionally biased region" description="Polar residues" evidence="6">
    <location>
        <begin position="1"/>
        <end position="15"/>
    </location>
</feature>
<dbReference type="Pfam" id="PF03963">
    <property type="entry name" value="FlgD"/>
    <property type="match status" value="1"/>
</dbReference>
<dbReference type="InterPro" id="IPR005648">
    <property type="entry name" value="FlgD"/>
</dbReference>
<accession>A0A1H0EBD3</accession>
<dbReference type="GO" id="GO:0044781">
    <property type="term" value="P:bacterial-type flagellum organization"/>
    <property type="evidence" value="ECO:0007669"/>
    <property type="project" value="UniProtKB-UniRule"/>
</dbReference>
<feature type="region of interest" description="Disordered" evidence="6">
    <location>
        <begin position="1"/>
        <end position="25"/>
    </location>
</feature>
<proteinExistence type="inferred from homology"/>
<evidence type="ECO:0000256" key="6">
    <source>
        <dbReference type="SAM" id="MobiDB-lite"/>
    </source>
</evidence>
<evidence type="ECO:0000256" key="5">
    <source>
        <dbReference type="RuleBase" id="RU362076"/>
    </source>
</evidence>
<dbReference type="AlphaFoldDB" id="A0A1H0EBD3"/>